<gene>
    <name evidence="8" type="ORF">FB45DRAFT_869005</name>
</gene>
<evidence type="ECO:0000256" key="6">
    <source>
        <dbReference type="SAM" id="MobiDB-lite"/>
    </source>
</evidence>
<dbReference type="GO" id="GO:0008270">
    <property type="term" value="F:zinc ion binding"/>
    <property type="evidence" value="ECO:0007669"/>
    <property type="project" value="InterPro"/>
</dbReference>
<evidence type="ECO:0000256" key="4">
    <source>
        <dbReference type="ARBA" id="ARBA00023163"/>
    </source>
</evidence>
<dbReference type="InterPro" id="IPR050815">
    <property type="entry name" value="TF_fung"/>
</dbReference>
<dbReference type="PANTHER" id="PTHR47338">
    <property type="entry name" value="ZN(II)2CYS6 TRANSCRIPTION FACTOR (EUROFUNG)-RELATED"/>
    <property type="match status" value="1"/>
</dbReference>
<dbReference type="GO" id="GO:0000981">
    <property type="term" value="F:DNA-binding transcription factor activity, RNA polymerase II-specific"/>
    <property type="evidence" value="ECO:0007669"/>
    <property type="project" value="InterPro"/>
</dbReference>
<evidence type="ECO:0000256" key="1">
    <source>
        <dbReference type="ARBA" id="ARBA00004123"/>
    </source>
</evidence>
<organism evidence="8 9">
    <name type="scientific">Roridomyces roridus</name>
    <dbReference type="NCBI Taxonomy" id="1738132"/>
    <lineage>
        <taxon>Eukaryota</taxon>
        <taxon>Fungi</taxon>
        <taxon>Dikarya</taxon>
        <taxon>Basidiomycota</taxon>
        <taxon>Agaricomycotina</taxon>
        <taxon>Agaricomycetes</taxon>
        <taxon>Agaricomycetidae</taxon>
        <taxon>Agaricales</taxon>
        <taxon>Marasmiineae</taxon>
        <taxon>Mycenaceae</taxon>
        <taxon>Roridomyces</taxon>
    </lineage>
</organism>
<accession>A0AAD7BNI2</accession>
<evidence type="ECO:0000256" key="3">
    <source>
        <dbReference type="ARBA" id="ARBA00023015"/>
    </source>
</evidence>
<dbReference type="Pfam" id="PF00172">
    <property type="entry name" value="Zn_clus"/>
    <property type="match status" value="1"/>
</dbReference>
<evidence type="ECO:0000256" key="5">
    <source>
        <dbReference type="ARBA" id="ARBA00023242"/>
    </source>
</evidence>
<evidence type="ECO:0000313" key="9">
    <source>
        <dbReference type="Proteomes" id="UP001221142"/>
    </source>
</evidence>
<dbReference type="Gene3D" id="4.10.240.10">
    <property type="entry name" value="Zn(2)-C6 fungal-type DNA-binding domain"/>
    <property type="match status" value="1"/>
</dbReference>
<keyword evidence="2" id="KW-0479">Metal-binding</keyword>
<dbReference type="EMBL" id="JARKIF010000012">
    <property type="protein sequence ID" value="KAJ7625864.1"/>
    <property type="molecule type" value="Genomic_DNA"/>
</dbReference>
<dbReference type="PANTHER" id="PTHR47338:SF29">
    <property type="entry name" value="ZN(2)-C6 FUNGAL-TYPE DOMAIN-CONTAINING PROTEIN"/>
    <property type="match status" value="1"/>
</dbReference>
<keyword evidence="9" id="KW-1185">Reference proteome</keyword>
<keyword evidence="5" id="KW-0539">Nucleus</keyword>
<name>A0AAD7BNI2_9AGAR</name>
<dbReference type="SUPFAM" id="SSF57701">
    <property type="entry name" value="Zn2/Cys6 DNA-binding domain"/>
    <property type="match status" value="1"/>
</dbReference>
<dbReference type="GO" id="GO:0005634">
    <property type="term" value="C:nucleus"/>
    <property type="evidence" value="ECO:0007669"/>
    <property type="project" value="UniProtKB-SubCell"/>
</dbReference>
<evidence type="ECO:0000313" key="8">
    <source>
        <dbReference type="EMBL" id="KAJ7625864.1"/>
    </source>
</evidence>
<dbReference type="InterPro" id="IPR036864">
    <property type="entry name" value="Zn2-C6_fun-type_DNA-bd_sf"/>
</dbReference>
<dbReference type="PROSITE" id="PS50048">
    <property type="entry name" value="ZN2_CY6_FUNGAL_2"/>
    <property type="match status" value="1"/>
</dbReference>
<feature type="domain" description="Zn(2)-C6 fungal-type" evidence="7">
    <location>
        <begin position="25"/>
        <end position="57"/>
    </location>
</feature>
<comment type="subcellular location">
    <subcellularLocation>
        <location evidence="1">Nucleus</location>
    </subcellularLocation>
</comment>
<dbReference type="PROSITE" id="PS00463">
    <property type="entry name" value="ZN2_CY6_FUNGAL_1"/>
    <property type="match status" value="1"/>
</dbReference>
<dbReference type="Proteomes" id="UP001221142">
    <property type="component" value="Unassembled WGS sequence"/>
</dbReference>
<dbReference type="InterPro" id="IPR001138">
    <property type="entry name" value="Zn2Cys6_DnaBD"/>
</dbReference>
<feature type="compositionally biased region" description="Basic residues" evidence="6">
    <location>
        <begin position="1"/>
        <end position="14"/>
    </location>
</feature>
<dbReference type="SMART" id="SM00066">
    <property type="entry name" value="GAL4"/>
    <property type="match status" value="1"/>
</dbReference>
<evidence type="ECO:0000259" key="7">
    <source>
        <dbReference type="PROSITE" id="PS50048"/>
    </source>
</evidence>
<keyword evidence="3" id="KW-0805">Transcription regulation</keyword>
<dbReference type="CDD" id="cd00067">
    <property type="entry name" value="GAL4"/>
    <property type="match status" value="1"/>
</dbReference>
<keyword evidence="4" id="KW-0804">Transcription</keyword>
<comment type="caution">
    <text evidence="8">The sequence shown here is derived from an EMBL/GenBank/DDBJ whole genome shotgun (WGS) entry which is preliminary data.</text>
</comment>
<feature type="region of interest" description="Disordered" evidence="6">
    <location>
        <begin position="54"/>
        <end position="119"/>
    </location>
</feature>
<protein>
    <recommendedName>
        <fullName evidence="7">Zn(2)-C6 fungal-type domain-containing protein</fullName>
    </recommendedName>
</protein>
<reference evidence="8" key="1">
    <citation type="submission" date="2023-03" db="EMBL/GenBank/DDBJ databases">
        <title>Massive genome expansion in bonnet fungi (Mycena s.s.) driven by repeated elements and novel gene families across ecological guilds.</title>
        <authorList>
            <consortium name="Lawrence Berkeley National Laboratory"/>
            <person name="Harder C.B."/>
            <person name="Miyauchi S."/>
            <person name="Viragh M."/>
            <person name="Kuo A."/>
            <person name="Thoen E."/>
            <person name="Andreopoulos B."/>
            <person name="Lu D."/>
            <person name="Skrede I."/>
            <person name="Drula E."/>
            <person name="Henrissat B."/>
            <person name="Morin E."/>
            <person name="Kohler A."/>
            <person name="Barry K."/>
            <person name="LaButti K."/>
            <person name="Morin E."/>
            <person name="Salamov A."/>
            <person name="Lipzen A."/>
            <person name="Mereny Z."/>
            <person name="Hegedus B."/>
            <person name="Baldrian P."/>
            <person name="Stursova M."/>
            <person name="Weitz H."/>
            <person name="Taylor A."/>
            <person name="Grigoriev I.V."/>
            <person name="Nagy L.G."/>
            <person name="Martin F."/>
            <person name="Kauserud H."/>
        </authorList>
    </citation>
    <scope>NUCLEOTIDE SEQUENCE</scope>
    <source>
        <strain evidence="8">9284</strain>
    </source>
</reference>
<dbReference type="AlphaFoldDB" id="A0AAD7BNI2"/>
<dbReference type="CDD" id="cd12148">
    <property type="entry name" value="fungal_TF_MHR"/>
    <property type="match status" value="1"/>
</dbReference>
<evidence type="ECO:0000256" key="2">
    <source>
        <dbReference type="ARBA" id="ARBA00022723"/>
    </source>
</evidence>
<sequence>MQASPKPKRFRPPKPRTTPLKRGQACLNCRHLKVRCDGVHPACGNCVRVPKYQPCTFNGPPRTRRHQHGEDESKPISDPSAGRGYWSPARESDGSQLDSPPDSIAESSSNSPRSDSDLELQEPRLETVRQLLDNFILHAVQLGFFLHIDRFRHAALRPQPLFGLDVRPSAALLSAVYLWGAHLSLASSLFKLTPEFLREALHHISTAETANALETIQAHVLLSHYLLLQKRLLAAQVHANSAATLAVGCRLHELGCSSPTEWFPSMLEQTPLDPAHDFVEQGERIRCFWTVVSLQAELNLAMGSASESSLCILEIVGANISTPWPMAMVEYDLIHVGGVPPQLGRGDVVQRLMMEEPGRGVVPVAAAQAQAAVLLHRALALSEKFTPDLLSPDFATYLTVYNHLDERINVLHANLPPIDAYTPAGPELVRTYVFTAAASITANRPISWIDPDARRKCVVSAREILRYLALTTDSGWNANADAMYAPMCALACRVLVDEIQSLRVFNLEWMHALGALAGEEGLEDDDAGADLQNGLLVLASYALGSPLAAHYQCEIQKEYSALYGASGGDCFLTVTDYSKLPSRSY</sequence>
<feature type="region of interest" description="Disordered" evidence="6">
    <location>
        <begin position="1"/>
        <end position="21"/>
    </location>
</feature>
<proteinExistence type="predicted"/>